<dbReference type="InterPro" id="IPR001563">
    <property type="entry name" value="Peptidase_S10"/>
</dbReference>
<dbReference type="GO" id="GO:0006508">
    <property type="term" value="P:proteolysis"/>
    <property type="evidence" value="ECO:0007669"/>
    <property type="project" value="UniProtKB-KW"/>
</dbReference>
<protein>
    <submittedName>
        <fullName evidence="6">Uncharacterized protein</fullName>
    </submittedName>
</protein>
<dbReference type="SUPFAM" id="SSF53474">
    <property type="entry name" value="alpha/beta-Hydrolases"/>
    <property type="match status" value="2"/>
</dbReference>
<gene>
    <name evidence="6" type="ORF">JVT61DRAFT_10091</name>
</gene>
<comment type="similarity">
    <text evidence="1">Belongs to the peptidase S10 family.</text>
</comment>
<dbReference type="Proteomes" id="UP000683000">
    <property type="component" value="Unassembled WGS sequence"/>
</dbReference>
<dbReference type="Pfam" id="PF00450">
    <property type="entry name" value="Peptidase_S10"/>
    <property type="match status" value="2"/>
</dbReference>
<dbReference type="InterPro" id="IPR029058">
    <property type="entry name" value="AB_hydrolase_fold"/>
</dbReference>
<evidence type="ECO:0000313" key="6">
    <source>
        <dbReference type="EMBL" id="KAG6379586.1"/>
    </source>
</evidence>
<evidence type="ECO:0000256" key="5">
    <source>
        <dbReference type="ARBA" id="ARBA00023180"/>
    </source>
</evidence>
<keyword evidence="7" id="KW-1185">Reference proteome</keyword>
<keyword evidence="4" id="KW-0378">Hydrolase</keyword>
<accession>A0A8I2YW73</accession>
<evidence type="ECO:0000256" key="2">
    <source>
        <dbReference type="ARBA" id="ARBA00022645"/>
    </source>
</evidence>
<dbReference type="Gene3D" id="3.40.50.1820">
    <property type="entry name" value="alpha/beta hydrolase"/>
    <property type="match status" value="2"/>
</dbReference>
<evidence type="ECO:0000313" key="7">
    <source>
        <dbReference type="Proteomes" id="UP000683000"/>
    </source>
</evidence>
<evidence type="ECO:0000256" key="1">
    <source>
        <dbReference type="ARBA" id="ARBA00009431"/>
    </source>
</evidence>
<name>A0A8I2YW73_9AGAM</name>
<organism evidence="6 7">
    <name type="scientific">Boletus reticuloceps</name>
    <dbReference type="NCBI Taxonomy" id="495285"/>
    <lineage>
        <taxon>Eukaryota</taxon>
        <taxon>Fungi</taxon>
        <taxon>Dikarya</taxon>
        <taxon>Basidiomycota</taxon>
        <taxon>Agaricomycotina</taxon>
        <taxon>Agaricomycetes</taxon>
        <taxon>Agaricomycetidae</taxon>
        <taxon>Boletales</taxon>
        <taxon>Boletineae</taxon>
        <taxon>Boletaceae</taxon>
        <taxon>Boletoideae</taxon>
        <taxon>Boletus</taxon>
    </lineage>
</organism>
<reference evidence="6" key="1">
    <citation type="submission" date="2021-03" db="EMBL/GenBank/DDBJ databases">
        <title>Evolutionary innovations through gain and loss of genes in the ectomycorrhizal Boletales.</title>
        <authorList>
            <person name="Wu G."/>
            <person name="Miyauchi S."/>
            <person name="Morin E."/>
            <person name="Yang Z.-L."/>
            <person name="Xu J."/>
            <person name="Martin F.M."/>
        </authorList>
    </citation>
    <scope>NUCLEOTIDE SEQUENCE</scope>
    <source>
        <strain evidence="6">BR01</strain>
    </source>
</reference>
<evidence type="ECO:0000256" key="4">
    <source>
        <dbReference type="ARBA" id="ARBA00022801"/>
    </source>
</evidence>
<keyword evidence="3" id="KW-0645">Protease</keyword>
<dbReference type="GO" id="GO:0004185">
    <property type="term" value="F:serine-type carboxypeptidase activity"/>
    <property type="evidence" value="ECO:0007669"/>
    <property type="project" value="InterPro"/>
</dbReference>
<dbReference type="OrthoDB" id="443318at2759"/>
<proteinExistence type="inferred from homology"/>
<dbReference type="EMBL" id="JAGFBS010000004">
    <property type="protein sequence ID" value="KAG6379586.1"/>
    <property type="molecule type" value="Genomic_DNA"/>
</dbReference>
<keyword evidence="2" id="KW-0121">Carboxypeptidase</keyword>
<comment type="caution">
    <text evidence="6">The sequence shown here is derived from an EMBL/GenBank/DDBJ whole genome shotgun (WGS) entry which is preliminary data.</text>
</comment>
<dbReference type="AlphaFoldDB" id="A0A8I2YW73"/>
<sequence>MVYNPLLVALTRASQNGPIRLLSNYSLVQNPYAWSNVADYVWIDQPVGTGFSTVDINGYAPDVHREDRLCLQFHFSLVVYAPTSKNWVEVIGEPFGPNNICGFALNLANLCIEYATGGPSVEPMAFLTELATNATAHDVSIVIYSGNDDSVPHFGSQSGSLANFLLQLANMRIYINTTFGGIQGFTRKPETPWYNDAGEFAGIVHQERGWKCVLVANAGHLLGNNNPISALTLVREFIFGNNQTGLVTNTSSGGVSVVVGGEMTSLGNEILTGAATTASSYFFPSATVEAWNAFISTATPSAISGTSPTPSMGLVSSKVFSLGSALAIALVLLY</sequence>
<keyword evidence="5" id="KW-0325">Glycoprotein</keyword>
<evidence type="ECO:0000256" key="3">
    <source>
        <dbReference type="ARBA" id="ARBA00022670"/>
    </source>
</evidence>